<sequence length="312" mass="32867">MSPAIAWAVACGLGLGFGLWLLVALTPRLSRPRLIDRVAPYVLDVSPGARELVARRTADPLPVLGLVFAPLVGALRRGLGVLLGGPDATARRLRQAGSQLTVEQFRGRQLLWAAVGAVVGVLAAIAAARSSAVPLIGQLGIVLVFSASGVALRDHLLQRAAKARLARMASELPTVLEFLTLSLSAGEGILDATRRIARISGGELAGELGRAIADVNTGLPFADSITAVARDLDLPPFTRFVEQVTGALDRGTPIVEVLRAQAQDSRDDSKRQLLELAGRKEVAMLVPVVFLILPITIAFAIFPGILVLQMGL</sequence>
<comment type="subcellular location">
    <subcellularLocation>
        <location evidence="1">Cell membrane</location>
        <topology evidence="1">Multi-pass membrane protein</topology>
    </subcellularLocation>
</comment>
<feature type="domain" description="Type II secretion system protein GspF" evidence="7">
    <location>
        <begin position="177"/>
        <end position="300"/>
    </location>
</feature>
<feature type="transmembrane region" description="Helical" evidence="6">
    <location>
        <begin position="110"/>
        <end position="129"/>
    </location>
</feature>
<name>A0ABV2QI08_9MICO</name>
<evidence type="ECO:0000256" key="1">
    <source>
        <dbReference type="ARBA" id="ARBA00004651"/>
    </source>
</evidence>
<keyword evidence="4 6" id="KW-1133">Transmembrane helix</keyword>
<dbReference type="RefSeq" id="WP_354022898.1">
    <property type="nucleotide sequence ID" value="NZ_JBEPSJ010000001.1"/>
</dbReference>
<reference evidence="8 9" key="1">
    <citation type="submission" date="2024-06" db="EMBL/GenBank/DDBJ databases">
        <title>Sorghum-associated microbial communities from plants grown in Nebraska, USA.</title>
        <authorList>
            <person name="Schachtman D."/>
        </authorList>
    </citation>
    <scope>NUCLEOTIDE SEQUENCE [LARGE SCALE GENOMIC DNA]</scope>
    <source>
        <strain evidence="8 9">2857</strain>
    </source>
</reference>
<keyword evidence="5 6" id="KW-0472">Membrane</keyword>
<feature type="transmembrane region" description="Helical" evidence="6">
    <location>
        <begin position="135"/>
        <end position="152"/>
    </location>
</feature>
<dbReference type="PANTHER" id="PTHR35007">
    <property type="entry name" value="INTEGRAL MEMBRANE PROTEIN-RELATED"/>
    <property type="match status" value="1"/>
</dbReference>
<protein>
    <submittedName>
        <fullName evidence="8">Tight adherence protein C</fullName>
    </submittedName>
</protein>
<dbReference type="EMBL" id="JBEPSJ010000001">
    <property type="protein sequence ID" value="MET4580682.1"/>
    <property type="molecule type" value="Genomic_DNA"/>
</dbReference>
<evidence type="ECO:0000256" key="6">
    <source>
        <dbReference type="SAM" id="Phobius"/>
    </source>
</evidence>
<keyword evidence="2" id="KW-1003">Cell membrane</keyword>
<evidence type="ECO:0000256" key="2">
    <source>
        <dbReference type="ARBA" id="ARBA00022475"/>
    </source>
</evidence>
<evidence type="ECO:0000256" key="4">
    <source>
        <dbReference type="ARBA" id="ARBA00022989"/>
    </source>
</evidence>
<evidence type="ECO:0000256" key="5">
    <source>
        <dbReference type="ARBA" id="ARBA00023136"/>
    </source>
</evidence>
<evidence type="ECO:0000256" key="3">
    <source>
        <dbReference type="ARBA" id="ARBA00022692"/>
    </source>
</evidence>
<dbReference type="InterPro" id="IPR018076">
    <property type="entry name" value="T2SS_GspF_dom"/>
</dbReference>
<evidence type="ECO:0000313" key="8">
    <source>
        <dbReference type="EMBL" id="MET4580682.1"/>
    </source>
</evidence>
<evidence type="ECO:0000259" key="7">
    <source>
        <dbReference type="Pfam" id="PF00482"/>
    </source>
</evidence>
<accession>A0ABV2QI08</accession>
<keyword evidence="9" id="KW-1185">Reference proteome</keyword>
<comment type="caution">
    <text evidence="8">The sequence shown here is derived from an EMBL/GenBank/DDBJ whole genome shotgun (WGS) entry which is preliminary data.</text>
</comment>
<dbReference type="Pfam" id="PF00482">
    <property type="entry name" value="T2SSF"/>
    <property type="match status" value="1"/>
</dbReference>
<keyword evidence="3 6" id="KW-0812">Transmembrane</keyword>
<feature type="transmembrane region" description="Helical" evidence="6">
    <location>
        <begin position="282"/>
        <end position="308"/>
    </location>
</feature>
<proteinExistence type="predicted"/>
<organism evidence="8 9">
    <name type="scientific">Conyzicola nivalis</name>
    <dbReference type="NCBI Taxonomy" id="1477021"/>
    <lineage>
        <taxon>Bacteria</taxon>
        <taxon>Bacillati</taxon>
        <taxon>Actinomycetota</taxon>
        <taxon>Actinomycetes</taxon>
        <taxon>Micrococcales</taxon>
        <taxon>Microbacteriaceae</taxon>
        <taxon>Conyzicola</taxon>
    </lineage>
</organism>
<gene>
    <name evidence="8" type="ORF">ABIE21_000172</name>
</gene>
<dbReference type="Proteomes" id="UP001549257">
    <property type="component" value="Unassembled WGS sequence"/>
</dbReference>
<feature type="transmembrane region" description="Helical" evidence="6">
    <location>
        <begin position="6"/>
        <end position="25"/>
    </location>
</feature>
<dbReference type="PANTHER" id="PTHR35007:SF4">
    <property type="entry name" value="CONSERVED TRANSMEMBRANE PROTEIN-RELATED"/>
    <property type="match status" value="1"/>
</dbReference>
<evidence type="ECO:0000313" key="9">
    <source>
        <dbReference type="Proteomes" id="UP001549257"/>
    </source>
</evidence>